<dbReference type="NCBIfam" id="TIGR01511">
    <property type="entry name" value="ATPase-IB1_Cu"/>
    <property type="match status" value="1"/>
</dbReference>
<feature type="transmembrane region" description="Helical" evidence="16">
    <location>
        <begin position="40"/>
        <end position="62"/>
    </location>
</feature>
<evidence type="ECO:0000256" key="4">
    <source>
        <dbReference type="ARBA" id="ARBA00022539"/>
    </source>
</evidence>
<dbReference type="NCBIfam" id="TIGR01494">
    <property type="entry name" value="ATPase_P-type"/>
    <property type="match status" value="1"/>
</dbReference>
<keyword evidence="8" id="KW-0813">Transport</keyword>
<evidence type="ECO:0000259" key="17">
    <source>
        <dbReference type="Pfam" id="PF00122"/>
    </source>
</evidence>
<protein>
    <recommendedName>
        <fullName evidence="14">Cd(2+)-exporting ATPase</fullName>
        <ecNumber evidence="14">7.2.2.21</ecNumber>
    </recommendedName>
</protein>
<dbReference type="InterPro" id="IPR044492">
    <property type="entry name" value="P_typ_ATPase_HD_dom"/>
</dbReference>
<dbReference type="InterPro" id="IPR023214">
    <property type="entry name" value="HAD_sf"/>
</dbReference>
<evidence type="ECO:0000256" key="8">
    <source>
        <dbReference type="ARBA" id="ARBA00022796"/>
    </source>
</evidence>
<gene>
    <name evidence="18" type="ORF">RV00_GL002167</name>
</gene>
<reference evidence="18 19" key="1">
    <citation type="submission" date="2014-12" db="EMBL/GenBank/DDBJ databases">
        <title>Draft genome sequences of 29 type strains of Enterococci.</title>
        <authorList>
            <person name="Zhong Z."/>
            <person name="Sun Z."/>
            <person name="Liu W."/>
            <person name="Zhang W."/>
            <person name="Zhang H."/>
        </authorList>
    </citation>
    <scope>NUCLEOTIDE SEQUENCE [LARGE SCALE GENOMIC DNA]</scope>
    <source>
        <strain evidence="18 19">DSM 22802</strain>
    </source>
</reference>
<dbReference type="SFLD" id="SFLDG00002">
    <property type="entry name" value="C1.7:_P-type_atpase_like"/>
    <property type="match status" value="1"/>
</dbReference>
<keyword evidence="7 16" id="KW-0547">Nucleotide-binding</keyword>
<dbReference type="SUPFAM" id="SSF56784">
    <property type="entry name" value="HAD-like"/>
    <property type="match status" value="1"/>
</dbReference>
<dbReference type="SUPFAM" id="SSF81665">
    <property type="entry name" value="Calcium ATPase, transmembrane domain M"/>
    <property type="match status" value="1"/>
</dbReference>
<evidence type="ECO:0000256" key="10">
    <source>
        <dbReference type="ARBA" id="ARBA00022967"/>
    </source>
</evidence>
<dbReference type="STRING" id="319970.RV00_GL002167"/>
<keyword evidence="4" id="KW-0104">Cadmium</keyword>
<dbReference type="NCBIfam" id="TIGR01525">
    <property type="entry name" value="ATPase-IB_hvy"/>
    <property type="match status" value="1"/>
</dbReference>
<evidence type="ECO:0000256" key="15">
    <source>
        <dbReference type="ARBA" id="ARBA00049338"/>
    </source>
</evidence>
<dbReference type="Pfam" id="PF00702">
    <property type="entry name" value="Hydrolase"/>
    <property type="match status" value="1"/>
</dbReference>
<evidence type="ECO:0000313" key="18">
    <source>
        <dbReference type="EMBL" id="OJG36023.1"/>
    </source>
</evidence>
<feature type="transmembrane region" description="Helical" evidence="16">
    <location>
        <begin position="235"/>
        <end position="254"/>
    </location>
</feature>
<organism evidence="18 19">
    <name type="scientific">Enterococcus devriesei</name>
    <dbReference type="NCBI Taxonomy" id="319970"/>
    <lineage>
        <taxon>Bacteria</taxon>
        <taxon>Bacillati</taxon>
        <taxon>Bacillota</taxon>
        <taxon>Bacilli</taxon>
        <taxon>Lactobacillales</taxon>
        <taxon>Enterococcaceae</taxon>
        <taxon>Enterococcus</taxon>
    </lineage>
</organism>
<keyword evidence="12" id="KW-0186">Copper</keyword>
<keyword evidence="5 16" id="KW-0812">Transmembrane</keyword>
<dbReference type="InterPro" id="IPR018303">
    <property type="entry name" value="ATPase_P-typ_P_site"/>
</dbReference>
<dbReference type="GO" id="GO:0005524">
    <property type="term" value="F:ATP binding"/>
    <property type="evidence" value="ECO:0007669"/>
    <property type="project" value="UniProtKB-UniRule"/>
</dbReference>
<feature type="transmembrane region" description="Helical" evidence="16">
    <location>
        <begin position="593"/>
        <end position="611"/>
    </location>
</feature>
<evidence type="ECO:0000256" key="2">
    <source>
        <dbReference type="ARBA" id="ARBA00006024"/>
    </source>
</evidence>
<dbReference type="GO" id="GO:0016887">
    <property type="term" value="F:ATP hydrolysis activity"/>
    <property type="evidence" value="ECO:0007669"/>
    <property type="project" value="InterPro"/>
</dbReference>
<evidence type="ECO:0000256" key="5">
    <source>
        <dbReference type="ARBA" id="ARBA00022692"/>
    </source>
</evidence>
<evidence type="ECO:0000256" key="6">
    <source>
        <dbReference type="ARBA" id="ARBA00022723"/>
    </source>
</evidence>
<dbReference type="Gene3D" id="2.70.150.10">
    <property type="entry name" value="Calcium-transporting ATPase, cytoplasmic transduction domain A"/>
    <property type="match status" value="1"/>
</dbReference>
<comment type="catalytic activity">
    <reaction evidence="15">
        <text>Cd(2+)(in) + ATP + H2O = Cd(2+)(out) + ADP + phosphate + H(+)</text>
        <dbReference type="Rhea" id="RHEA:12132"/>
        <dbReference type="ChEBI" id="CHEBI:15377"/>
        <dbReference type="ChEBI" id="CHEBI:15378"/>
        <dbReference type="ChEBI" id="CHEBI:30616"/>
        <dbReference type="ChEBI" id="CHEBI:43474"/>
        <dbReference type="ChEBI" id="CHEBI:48775"/>
        <dbReference type="ChEBI" id="CHEBI:456216"/>
        <dbReference type="EC" id="7.2.2.21"/>
    </reaction>
</comment>
<dbReference type="InterPro" id="IPR023298">
    <property type="entry name" value="ATPase_P-typ_TM_dom_sf"/>
</dbReference>
<comment type="similarity">
    <text evidence="2 16">Belongs to the cation transport ATPase (P-type) (TC 3.A.3) family. Type IB subfamily.</text>
</comment>
<sequence length="629" mass="67829">MEGVKMILNFEKYQTPTLILLSLSTLLIIVLFPTALPFDAAWIAVILCGLPIIKDAAIGLITEFDVKADVLVSIALIASIFIGEIFAAAEIAVIMTIGAYLEELTVRKAQTGIEKLINLSPSTARKITTEGETVVPLEQVKKGDHLRVIAGETIPVDGEILVGQSSVNQALLTGEALPIDKAIGDDVYSGTINQYGTFEMIATKNEADSSLQKMIHLVQAADAESAPIVLTADKWATWIVFASLITALLTWFITKDIQRAVTILVVFCPCALVLATPTAVIAAVGNATKHGILIKSGESLEKLASVDRITFDKTGTLTYGEPKVVEFVSFTAECSKQELLKLAATVEYHSEHPLGKAITAEFNQAELSLHKVTNLQILPGRGLTALYQGKKIRLGNRKLLMETTFPQEETVNTWLAKHYTVIYIEIEEKLAGAIALTDTLRPETQTIIAKLQQQKTQPILLTGDSQLIAESIAEQIGIQEVYAEYLPEDKLNAIRNLQNNCYNVAMIGDGINDAPALKLADVGIAMGGVGSDIAIDAADIVLMQDELTELPYLLGLAKRTLKTIKINIILAMGLNLIAVVLATLGLIGPITGALVHNIGSVAVIIHSAILLRSPSEKNSPKTELKTEFD</sequence>
<comment type="caution">
    <text evidence="18">The sequence shown here is derived from an EMBL/GenBank/DDBJ whole genome shotgun (WGS) entry which is preliminary data.</text>
</comment>
<dbReference type="GO" id="GO:0006825">
    <property type="term" value="P:copper ion transport"/>
    <property type="evidence" value="ECO:0007669"/>
    <property type="project" value="UniProtKB-KW"/>
</dbReference>
<dbReference type="InterPro" id="IPR008250">
    <property type="entry name" value="ATPase_P-typ_transduc_dom_A_sf"/>
</dbReference>
<evidence type="ECO:0000256" key="7">
    <source>
        <dbReference type="ARBA" id="ARBA00022741"/>
    </source>
</evidence>
<feature type="transmembrane region" description="Helical" evidence="16">
    <location>
        <begin position="13"/>
        <end position="33"/>
    </location>
</feature>
<evidence type="ECO:0000256" key="9">
    <source>
        <dbReference type="ARBA" id="ARBA00022840"/>
    </source>
</evidence>
<keyword evidence="9 16" id="KW-0067">ATP-binding</keyword>
<dbReference type="InterPro" id="IPR023299">
    <property type="entry name" value="ATPase_P-typ_cyto_dom_N"/>
</dbReference>
<dbReference type="SFLD" id="SFLDS00003">
    <property type="entry name" value="Haloacid_Dehalogenase"/>
    <property type="match status" value="1"/>
</dbReference>
<dbReference type="FunFam" id="2.70.150.10:FF:000020">
    <property type="entry name" value="Copper-exporting P-type ATPase A"/>
    <property type="match status" value="1"/>
</dbReference>
<dbReference type="InterPro" id="IPR001757">
    <property type="entry name" value="P_typ_ATPase"/>
</dbReference>
<dbReference type="PANTHER" id="PTHR48085:SF5">
    <property type="entry name" value="CADMIUM_ZINC-TRANSPORTING ATPASE HMA4-RELATED"/>
    <property type="match status" value="1"/>
</dbReference>
<dbReference type="PANTHER" id="PTHR48085">
    <property type="entry name" value="CADMIUM/ZINC-TRANSPORTING ATPASE HMA2-RELATED"/>
    <property type="match status" value="1"/>
</dbReference>
<evidence type="ECO:0000256" key="1">
    <source>
        <dbReference type="ARBA" id="ARBA00004651"/>
    </source>
</evidence>
<dbReference type="PRINTS" id="PR00119">
    <property type="entry name" value="CATATPASE"/>
</dbReference>
<dbReference type="PRINTS" id="PR00120">
    <property type="entry name" value="HATPASE"/>
</dbReference>
<evidence type="ECO:0000256" key="12">
    <source>
        <dbReference type="ARBA" id="ARBA00023008"/>
    </source>
</evidence>
<accession>A0A1L8SVM4</accession>
<keyword evidence="8" id="KW-0187">Copper transport</keyword>
<feature type="transmembrane region" description="Helical" evidence="16">
    <location>
        <begin position="74"/>
        <end position="101"/>
    </location>
</feature>
<keyword evidence="13 16" id="KW-0472">Membrane</keyword>
<keyword evidence="3 16" id="KW-1003">Cell membrane</keyword>
<comment type="subcellular location">
    <subcellularLocation>
        <location evidence="1">Cell membrane</location>
        <topology evidence="1">Multi-pass membrane protein</topology>
    </subcellularLocation>
</comment>
<dbReference type="InterPro" id="IPR059000">
    <property type="entry name" value="ATPase_P-type_domA"/>
</dbReference>
<dbReference type="PROSITE" id="PS00154">
    <property type="entry name" value="ATPASE_E1_E2"/>
    <property type="match status" value="1"/>
</dbReference>
<evidence type="ECO:0000256" key="13">
    <source>
        <dbReference type="ARBA" id="ARBA00023136"/>
    </source>
</evidence>
<name>A0A1L8SVM4_9ENTE</name>
<dbReference type="Gene3D" id="3.40.1110.10">
    <property type="entry name" value="Calcium-transporting ATPase, cytoplasmic domain N"/>
    <property type="match status" value="1"/>
</dbReference>
<dbReference type="AlphaFoldDB" id="A0A1L8SVM4"/>
<dbReference type="CDD" id="cd02079">
    <property type="entry name" value="P-type_ATPase_HM"/>
    <property type="match status" value="1"/>
</dbReference>
<feature type="transmembrane region" description="Helical" evidence="16">
    <location>
        <begin position="568"/>
        <end position="587"/>
    </location>
</feature>
<evidence type="ECO:0000256" key="11">
    <source>
        <dbReference type="ARBA" id="ARBA00022989"/>
    </source>
</evidence>
<dbReference type="Pfam" id="PF00122">
    <property type="entry name" value="E1-E2_ATPase"/>
    <property type="match status" value="1"/>
</dbReference>
<dbReference type="GO" id="GO:0046872">
    <property type="term" value="F:metal ion binding"/>
    <property type="evidence" value="ECO:0007669"/>
    <property type="project" value="UniProtKB-KW"/>
</dbReference>
<dbReference type="InterPro" id="IPR051014">
    <property type="entry name" value="Cation_Transport_ATPase_IB"/>
</dbReference>
<keyword evidence="10" id="KW-1278">Translocase</keyword>
<dbReference type="Gene3D" id="3.40.50.1000">
    <property type="entry name" value="HAD superfamily/HAD-like"/>
    <property type="match status" value="1"/>
</dbReference>
<dbReference type="EC" id="7.2.2.21" evidence="14"/>
<dbReference type="SUPFAM" id="SSF81653">
    <property type="entry name" value="Calcium ATPase, transduction domain A"/>
    <property type="match status" value="1"/>
</dbReference>
<keyword evidence="11 16" id="KW-1133">Transmembrane helix</keyword>
<feature type="domain" description="P-type ATPase A" evidence="17">
    <location>
        <begin position="119"/>
        <end position="219"/>
    </location>
</feature>
<proteinExistence type="inferred from homology"/>
<keyword evidence="8" id="KW-0406">Ion transport</keyword>
<dbReference type="InterPro" id="IPR027256">
    <property type="entry name" value="P-typ_ATPase_IB"/>
</dbReference>
<dbReference type="InterPro" id="IPR036412">
    <property type="entry name" value="HAD-like_sf"/>
</dbReference>
<dbReference type="GO" id="GO:0008551">
    <property type="term" value="F:P-type cadmium transporter activity"/>
    <property type="evidence" value="ECO:0007669"/>
    <property type="project" value="UniProtKB-EC"/>
</dbReference>
<dbReference type="SFLD" id="SFLDF00027">
    <property type="entry name" value="p-type_atpase"/>
    <property type="match status" value="1"/>
</dbReference>
<dbReference type="EMBL" id="JXKM01000004">
    <property type="protein sequence ID" value="OJG36023.1"/>
    <property type="molecule type" value="Genomic_DNA"/>
</dbReference>
<keyword evidence="6 16" id="KW-0479">Metal-binding</keyword>
<evidence type="ECO:0000256" key="16">
    <source>
        <dbReference type="RuleBase" id="RU362081"/>
    </source>
</evidence>
<dbReference type="Proteomes" id="UP000183700">
    <property type="component" value="Unassembled WGS sequence"/>
</dbReference>
<evidence type="ECO:0000256" key="14">
    <source>
        <dbReference type="ARBA" id="ARBA00039103"/>
    </source>
</evidence>
<dbReference type="GO" id="GO:0005886">
    <property type="term" value="C:plasma membrane"/>
    <property type="evidence" value="ECO:0007669"/>
    <property type="project" value="UniProtKB-SubCell"/>
</dbReference>
<keyword evidence="19" id="KW-1185">Reference proteome</keyword>
<evidence type="ECO:0000256" key="3">
    <source>
        <dbReference type="ARBA" id="ARBA00022475"/>
    </source>
</evidence>
<feature type="transmembrane region" description="Helical" evidence="16">
    <location>
        <begin position="260"/>
        <end position="285"/>
    </location>
</feature>
<evidence type="ECO:0000313" key="19">
    <source>
        <dbReference type="Proteomes" id="UP000183700"/>
    </source>
</evidence>